<organism evidence="2 3">
    <name type="scientific">Pontibacter fetidus</name>
    <dbReference type="NCBI Taxonomy" id="2700082"/>
    <lineage>
        <taxon>Bacteria</taxon>
        <taxon>Pseudomonadati</taxon>
        <taxon>Bacteroidota</taxon>
        <taxon>Cytophagia</taxon>
        <taxon>Cytophagales</taxon>
        <taxon>Hymenobacteraceae</taxon>
        <taxon>Pontibacter</taxon>
    </lineage>
</organism>
<dbReference type="SUPFAM" id="SSF53335">
    <property type="entry name" value="S-adenosyl-L-methionine-dependent methyltransferases"/>
    <property type="match status" value="1"/>
</dbReference>
<feature type="domain" description="Methyltransferase" evidence="1">
    <location>
        <begin position="45"/>
        <end position="135"/>
    </location>
</feature>
<reference evidence="2 3" key="1">
    <citation type="submission" date="2020-01" db="EMBL/GenBank/DDBJ databases">
        <authorList>
            <person name="Kim M.K."/>
        </authorList>
    </citation>
    <scope>NUCLEOTIDE SEQUENCE [LARGE SCALE GENOMIC DNA]</scope>
    <source>
        <strain evidence="2 3">BT213</strain>
    </source>
</reference>
<dbReference type="Proteomes" id="UP000478546">
    <property type="component" value="Unassembled WGS sequence"/>
</dbReference>
<protein>
    <submittedName>
        <fullName evidence="2">Class I SAM-dependent methyltransferase</fullName>
    </submittedName>
</protein>
<dbReference type="Pfam" id="PF13649">
    <property type="entry name" value="Methyltransf_25"/>
    <property type="match status" value="1"/>
</dbReference>
<dbReference type="GO" id="GO:0032259">
    <property type="term" value="P:methylation"/>
    <property type="evidence" value="ECO:0007669"/>
    <property type="project" value="UniProtKB-KW"/>
</dbReference>
<evidence type="ECO:0000259" key="1">
    <source>
        <dbReference type="Pfam" id="PF13649"/>
    </source>
</evidence>
<name>A0A6B2H1R1_9BACT</name>
<dbReference type="AlphaFoldDB" id="A0A6B2H1R1"/>
<keyword evidence="3" id="KW-1185">Reference proteome</keyword>
<sequence length="198" mass="22156">MNPAETGKKYDKIAQWWHDQHYTSAYGLLQIKRAISYCKGRGAALDVGCGSGGRVVNALISAGFKGITGIDLSEKMIGLAKANHPDVDFQVQDICSWQAAQTYDFIVAWDSIFHVPLHYQALVVAKLCQLLNPEGILIYTFGDASGEHLSNWQNDQFYYSTIGIDGNLKAIMDNNCQCRHLELDQFPENHVYVIVQKQ</sequence>
<dbReference type="PANTHER" id="PTHR43464">
    <property type="entry name" value="METHYLTRANSFERASE"/>
    <property type="match status" value="1"/>
</dbReference>
<dbReference type="Gene3D" id="3.40.50.150">
    <property type="entry name" value="Vaccinia Virus protein VP39"/>
    <property type="match status" value="1"/>
</dbReference>
<dbReference type="PANTHER" id="PTHR43464:SF93">
    <property type="entry name" value="METHYLTRANSFERASE DOMAIN-CONTAINING PROTEIN"/>
    <property type="match status" value="1"/>
</dbReference>
<keyword evidence="2" id="KW-0808">Transferase</keyword>
<gene>
    <name evidence="2" type="ORF">GWO68_01385</name>
</gene>
<dbReference type="EMBL" id="JAAEAA010000002">
    <property type="protein sequence ID" value="NDK54556.1"/>
    <property type="molecule type" value="Genomic_DNA"/>
</dbReference>
<comment type="caution">
    <text evidence="2">The sequence shown here is derived from an EMBL/GenBank/DDBJ whole genome shotgun (WGS) entry which is preliminary data.</text>
</comment>
<keyword evidence="2" id="KW-0489">Methyltransferase</keyword>
<evidence type="ECO:0000313" key="3">
    <source>
        <dbReference type="Proteomes" id="UP000478546"/>
    </source>
</evidence>
<dbReference type="GO" id="GO:0008168">
    <property type="term" value="F:methyltransferase activity"/>
    <property type="evidence" value="ECO:0007669"/>
    <property type="project" value="UniProtKB-KW"/>
</dbReference>
<dbReference type="InterPro" id="IPR029063">
    <property type="entry name" value="SAM-dependent_MTases_sf"/>
</dbReference>
<proteinExistence type="predicted"/>
<evidence type="ECO:0000313" key="2">
    <source>
        <dbReference type="EMBL" id="NDK54556.1"/>
    </source>
</evidence>
<dbReference type="CDD" id="cd02440">
    <property type="entry name" value="AdoMet_MTases"/>
    <property type="match status" value="1"/>
</dbReference>
<accession>A0A6B2H1R1</accession>
<dbReference type="InterPro" id="IPR041698">
    <property type="entry name" value="Methyltransf_25"/>
</dbReference>
<dbReference type="RefSeq" id="WP_162344620.1">
    <property type="nucleotide sequence ID" value="NZ_JAAEAA010000002.1"/>
</dbReference>